<dbReference type="InterPro" id="IPR021067">
    <property type="entry name" value="Glycosyltransferase"/>
</dbReference>
<dbReference type="Proteomes" id="UP001189429">
    <property type="component" value="Unassembled WGS sequence"/>
</dbReference>
<accession>A0ABN9SYH5</accession>
<dbReference type="PANTHER" id="PTHR34496">
    <property type="entry name" value="GLCNAC TRANSFERASE-RELATED"/>
    <property type="match status" value="1"/>
</dbReference>
<comment type="caution">
    <text evidence="1">The sequence shown here is derived from an EMBL/GenBank/DDBJ whole genome shotgun (WGS) entry which is preliminary data.</text>
</comment>
<dbReference type="PANTHER" id="PTHR34496:SF10">
    <property type="entry name" value="GLCNAC TRANSFERASE"/>
    <property type="match status" value="1"/>
</dbReference>
<name>A0ABN9SYH5_9DINO</name>
<evidence type="ECO:0000313" key="1">
    <source>
        <dbReference type="EMBL" id="CAK0837559.1"/>
    </source>
</evidence>
<evidence type="ECO:0000313" key="2">
    <source>
        <dbReference type="Proteomes" id="UP001189429"/>
    </source>
</evidence>
<gene>
    <name evidence="1" type="ORF">PCOR1329_LOCUS33710</name>
</gene>
<dbReference type="Pfam" id="PF11397">
    <property type="entry name" value="GlcNAc"/>
    <property type="match status" value="1"/>
</dbReference>
<reference evidence="1" key="1">
    <citation type="submission" date="2023-10" db="EMBL/GenBank/DDBJ databases">
        <authorList>
            <person name="Chen Y."/>
            <person name="Shah S."/>
            <person name="Dougan E. K."/>
            <person name="Thang M."/>
            <person name="Chan C."/>
        </authorList>
    </citation>
    <scope>NUCLEOTIDE SEQUENCE [LARGE SCALE GENOMIC DNA]</scope>
</reference>
<keyword evidence="2" id="KW-1185">Reference proteome</keyword>
<dbReference type="EMBL" id="CAUYUJ010014160">
    <property type="protein sequence ID" value="CAK0837559.1"/>
    <property type="molecule type" value="Genomic_DNA"/>
</dbReference>
<sequence length="218" mass="24599">MPLLTPNWAAGFSFHRCHAERLVPVDWRLRWVFTGEEVNRAVRLWTHGYDLYAPTVETVLHNYTNAVQEFQQFGDAHRQFLQKQRSQRQIRKLLETLDAEDLVAEEANGEPEGLGPYGLGGQRIGEGLEDFVMWSRANLGGKWARALSNASGHVQDTRDDACLHLLRRPIRDPGALLESLRSISMDGGGDRAPRVAAGVGEHVWLHGEESVVRPFRVL</sequence>
<proteinExistence type="predicted"/>
<protein>
    <submittedName>
        <fullName evidence="1">Uncharacterized protein</fullName>
    </submittedName>
</protein>
<organism evidence="1 2">
    <name type="scientific">Prorocentrum cordatum</name>
    <dbReference type="NCBI Taxonomy" id="2364126"/>
    <lineage>
        <taxon>Eukaryota</taxon>
        <taxon>Sar</taxon>
        <taxon>Alveolata</taxon>
        <taxon>Dinophyceae</taxon>
        <taxon>Prorocentrales</taxon>
        <taxon>Prorocentraceae</taxon>
        <taxon>Prorocentrum</taxon>
    </lineage>
</organism>